<evidence type="ECO:0000313" key="1">
    <source>
        <dbReference type="EMBL" id="KAH7944695.1"/>
    </source>
</evidence>
<sequence>MFDQVYLNEDDIDALFPGLGLHHPCTAEVHRNSSSTSYCHIIERLSFWNCVLWHAGFQLRELTAPGELSLVRVARDGGRRQEQHCRDVRLLFHVLLEFHRCVIGVELDDVLVEGSGLREFRVRVSSAFRDNTSLPSLKLVSLFSDCSSILHSWKSKGVPWFSVYLKESTTLSALTLEGMNSEPENTVKELKGVLAPEIALSSLEKLKLSGFLLDYGCVCLLSSLVAKQDGSLKHLDISGCRWVLERSQKSLDAPTDDVQPFEQYCMGLEPLDKCEEVRLSHLSVNVKGLTLHDFKTLLFVATTLESLRSISICDMALEVLPEICGAVRQAEISDMVHIMNEYPVDPMTLSKLEHFREAVSHVVVSCLRETSVSAFCKTIHLVRSWNHVTTFRLTISKEAMRDVFIMWSLCCYVNEANMLKELELRGCNEPDLRTCLGEVAVNHSFLLQVIFSNSSLRTLRLSQIRLGEVNLNFMVDAVYFNDTLTELDFSSWDLSENDSLLRLLAIDFDINETLLRPRVSNTSCNDTQNEGWAIIEAFLSRNVGLVTCASHYVVQFADDNRCMEALASIRRSRALIDKVQELAAVDEADAACLVEALVTTDFPWRCFLSHVPPVVFDKEVCYTRLL</sequence>
<name>A0A9J6CWX3_RHIMP</name>
<evidence type="ECO:0000313" key="2">
    <source>
        <dbReference type="Proteomes" id="UP000821866"/>
    </source>
</evidence>
<gene>
    <name evidence="1" type="ORF">HPB51_028588</name>
</gene>
<keyword evidence="2" id="KW-1185">Reference proteome</keyword>
<dbReference type="InterPro" id="IPR032675">
    <property type="entry name" value="LRR_dom_sf"/>
</dbReference>
<dbReference type="Gene3D" id="3.80.10.10">
    <property type="entry name" value="Ribonuclease Inhibitor"/>
    <property type="match status" value="2"/>
</dbReference>
<dbReference type="Proteomes" id="UP000821866">
    <property type="component" value="Unassembled WGS sequence"/>
</dbReference>
<accession>A0A9J6CWX3</accession>
<dbReference type="AlphaFoldDB" id="A0A9J6CWX3"/>
<comment type="caution">
    <text evidence="1">The sequence shown here is derived from an EMBL/GenBank/DDBJ whole genome shotgun (WGS) entry which is preliminary data.</text>
</comment>
<dbReference type="SUPFAM" id="SSF52047">
    <property type="entry name" value="RNI-like"/>
    <property type="match status" value="1"/>
</dbReference>
<protein>
    <submittedName>
        <fullName evidence="1">Uncharacterized protein</fullName>
    </submittedName>
</protein>
<organism evidence="1 2">
    <name type="scientific">Rhipicephalus microplus</name>
    <name type="common">Cattle tick</name>
    <name type="synonym">Boophilus microplus</name>
    <dbReference type="NCBI Taxonomy" id="6941"/>
    <lineage>
        <taxon>Eukaryota</taxon>
        <taxon>Metazoa</taxon>
        <taxon>Ecdysozoa</taxon>
        <taxon>Arthropoda</taxon>
        <taxon>Chelicerata</taxon>
        <taxon>Arachnida</taxon>
        <taxon>Acari</taxon>
        <taxon>Parasitiformes</taxon>
        <taxon>Ixodida</taxon>
        <taxon>Ixodoidea</taxon>
        <taxon>Ixodidae</taxon>
        <taxon>Rhipicephalinae</taxon>
        <taxon>Rhipicephalus</taxon>
        <taxon>Boophilus</taxon>
    </lineage>
</organism>
<dbReference type="VEuPathDB" id="VectorBase:LOC119185614"/>
<dbReference type="EMBL" id="JABSTU010005389">
    <property type="protein sequence ID" value="KAH7944695.1"/>
    <property type="molecule type" value="Genomic_DNA"/>
</dbReference>
<proteinExistence type="predicted"/>
<reference evidence="1" key="1">
    <citation type="journal article" date="2020" name="Cell">
        <title>Large-Scale Comparative Analyses of Tick Genomes Elucidate Their Genetic Diversity and Vector Capacities.</title>
        <authorList>
            <consortium name="Tick Genome and Microbiome Consortium (TIGMIC)"/>
            <person name="Jia N."/>
            <person name="Wang J."/>
            <person name="Shi W."/>
            <person name="Du L."/>
            <person name="Sun Y."/>
            <person name="Zhan W."/>
            <person name="Jiang J.F."/>
            <person name="Wang Q."/>
            <person name="Zhang B."/>
            <person name="Ji P."/>
            <person name="Bell-Sakyi L."/>
            <person name="Cui X.M."/>
            <person name="Yuan T.T."/>
            <person name="Jiang B.G."/>
            <person name="Yang W.F."/>
            <person name="Lam T.T."/>
            <person name="Chang Q.C."/>
            <person name="Ding S.J."/>
            <person name="Wang X.J."/>
            <person name="Zhu J.G."/>
            <person name="Ruan X.D."/>
            <person name="Zhao L."/>
            <person name="Wei J.T."/>
            <person name="Ye R.Z."/>
            <person name="Que T.C."/>
            <person name="Du C.H."/>
            <person name="Zhou Y.H."/>
            <person name="Cheng J.X."/>
            <person name="Dai P.F."/>
            <person name="Guo W.B."/>
            <person name="Han X.H."/>
            <person name="Huang E.J."/>
            <person name="Li L.F."/>
            <person name="Wei W."/>
            <person name="Gao Y.C."/>
            <person name="Liu J.Z."/>
            <person name="Shao H.Z."/>
            <person name="Wang X."/>
            <person name="Wang C.C."/>
            <person name="Yang T.C."/>
            <person name="Huo Q.B."/>
            <person name="Li W."/>
            <person name="Chen H.Y."/>
            <person name="Chen S.E."/>
            <person name="Zhou L.G."/>
            <person name="Ni X.B."/>
            <person name="Tian J.H."/>
            <person name="Sheng Y."/>
            <person name="Liu T."/>
            <person name="Pan Y.S."/>
            <person name="Xia L.Y."/>
            <person name="Li J."/>
            <person name="Zhao F."/>
            <person name="Cao W.C."/>
        </authorList>
    </citation>
    <scope>NUCLEOTIDE SEQUENCE</scope>
    <source>
        <strain evidence="1">Rmic-2018</strain>
    </source>
</reference>
<reference evidence="1" key="2">
    <citation type="submission" date="2021-09" db="EMBL/GenBank/DDBJ databases">
        <authorList>
            <person name="Jia N."/>
            <person name="Wang J."/>
            <person name="Shi W."/>
            <person name="Du L."/>
            <person name="Sun Y."/>
            <person name="Zhan W."/>
            <person name="Jiang J."/>
            <person name="Wang Q."/>
            <person name="Zhang B."/>
            <person name="Ji P."/>
            <person name="Sakyi L.B."/>
            <person name="Cui X."/>
            <person name="Yuan T."/>
            <person name="Jiang B."/>
            <person name="Yang W."/>
            <person name="Lam T.T.-Y."/>
            <person name="Chang Q."/>
            <person name="Ding S."/>
            <person name="Wang X."/>
            <person name="Zhu J."/>
            <person name="Ruan X."/>
            <person name="Zhao L."/>
            <person name="Wei J."/>
            <person name="Que T."/>
            <person name="Du C."/>
            <person name="Cheng J."/>
            <person name="Dai P."/>
            <person name="Han X."/>
            <person name="Huang E."/>
            <person name="Gao Y."/>
            <person name="Liu J."/>
            <person name="Shao H."/>
            <person name="Ye R."/>
            <person name="Li L."/>
            <person name="Wei W."/>
            <person name="Wang X."/>
            <person name="Wang C."/>
            <person name="Huo Q."/>
            <person name="Li W."/>
            <person name="Guo W."/>
            <person name="Chen H."/>
            <person name="Chen S."/>
            <person name="Zhou L."/>
            <person name="Zhou L."/>
            <person name="Ni X."/>
            <person name="Tian J."/>
            <person name="Zhou Y."/>
            <person name="Sheng Y."/>
            <person name="Liu T."/>
            <person name="Pan Y."/>
            <person name="Xia L."/>
            <person name="Li J."/>
            <person name="Zhao F."/>
            <person name="Cao W."/>
        </authorList>
    </citation>
    <scope>NUCLEOTIDE SEQUENCE</scope>
    <source>
        <strain evidence="1">Rmic-2018</strain>
        <tissue evidence="1">Larvae</tissue>
    </source>
</reference>